<name>A0A0D3BTN0_BRAOL</name>
<feature type="domain" description="Transposase-associated" evidence="2">
    <location>
        <begin position="8"/>
        <end position="67"/>
    </location>
</feature>
<dbReference type="AlphaFoldDB" id="A0A0D3BTN0"/>
<evidence type="ECO:0000313" key="3">
    <source>
        <dbReference type="EnsemblPlants" id="Bo4g059850.1"/>
    </source>
</evidence>
<sequence length="374" mass="42448">MSSEVYYRSWMDKPHLDPNTNLLTEEYVQGIGEFMRLVQQQPDAKSGMLRCPCSTCNNNKVIKEFDVWISLKFGKFVGNSSVYTDGIPTNLSSSSEWRRSEDEPRPAARLRRSSVSSSHASGSSHEQNSVRAYIPAPAPAAPPAAAQQDPGVMPVELLVQQPGREHLPVLQPNPRRGHSTWVEHQPDDVLHAPFWIFKVECDPFRRTRVVVSSVCEFNWHSDLTETVRKKFKKKAMDSYTKLINAWKTVWQKNKRPRFINGTVREQLIAHWENWRRKKLQRRLLGTPRTGRAIVAGKIEANDGNPVDRLQLIKVAHTNKTTGQIQDPVIKGVQDPVIKGVVDLVEAEIVSQSQPLSDDGDIYERFNQLVSIANK</sequence>
<reference evidence="3" key="2">
    <citation type="submission" date="2015-03" db="UniProtKB">
        <authorList>
            <consortium name="EnsemblPlants"/>
        </authorList>
    </citation>
    <scope>IDENTIFICATION</scope>
</reference>
<dbReference type="InterPro" id="IPR029480">
    <property type="entry name" value="Transpos_assoc"/>
</dbReference>
<dbReference type="HOGENOM" id="CLU_740454_0_0_1"/>
<evidence type="ECO:0000313" key="4">
    <source>
        <dbReference type="Proteomes" id="UP000032141"/>
    </source>
</evidence>
<keyword evidence="4" id="KW-1185">Reference proteome</keyword>
<dbReference type="EnsemblPlants" id="Bo4g059850.1">
    <property type="protein sequence ID" value="Bo4g059850.1"/>
    <property type="gene ID" value="Bo4g059850"/>
</dbReference>
<dbReference type="Pfam" id="PF13963">
    <property type="entry name" value="Transpos_assoc"/>
    <property type="match status" value="1"/>
</dbReference>
<feature type="compositionally biased region" description="Low complexity" evidence="1">
    <location>
        <begin position="113"/>
        <end position="124"/>
    </location>
</feature>
<accession>A0A0D3BTN0</accession>
<evidence type="ECO:0000259" key="2">
    <source>
        <dbReference type="Pfam" id="PF13963"/>
    </source>
</evidence>
<protein>
    <recommendedName>
        <fullName evidence="2">Transposase-associated domain-containing protein</fullName>
    </recommendedName>
</protein>
<feature type="region of interest" description="Disordered" evidence="1">
    <location>
        <begin position="88"/>
        <end position="129"/>
    </location>
</feature>
<dbReference type="Gramene" id="Bo4g059850.1">
    <property type="protein sequence ID" value="Bo4g059850.1"/>
    <property type="gene ID" value="Bo4g059850"/>
</dbReference>
<proteinExistence type="predicted"/>
<feature type="compositionally biased region" description="Basic and acidic residues" evidence="1">
    <location>
        <begin position="96"/>
        <end position="106"/>
    </location>
</feature>
<organism evidence="3 4">
    <name type="scientific">Brassica oleracea var. oleracea</name>
    <dbReference type="NCBI Taxonomy" id="109376"/>
    <lineage>
        <taxon>Eukaryota</taxon>
        <taxon>Viridiplantae</taxon>
        <taxon>Streptophyta</taxon>
        <taxon>Embryophyta</taxon>
        <taxon>Tracheophyta</taxon>
        <taxon>Spermatophyta</taxon>
        <taxon>Magnoliopsida</taxon>
        <taxon>eudicotyledons</taxon>
        <taxon>Gunneridae</taxon>
        <taxon>Pentapetalae</taxon>
        <taxon>rosids</taxon>
        <taxon>malvids</taxon>
        <taxon>Brassicales</taxon>
        <taxon>Brassicaceae</taxon>
        <taxon>Brassiceae</taxon>
        <taxon>Brassica</taxon>
    </lineage>
</organism>
<dbReference type="Proteomes" id="UP000032141">
    <property type="component" value="Chromosome C4"/>
</dbReference>
<evidence type="ECO:0000256" key="1">
    <source>
        <dbReference type="SAM" id="MobiDB-lite"/>
    </source>
</evidence>
<reference evidence="3 4" key="1">
    <citation type="journal article" date="2014" name="Genome Biol.">
        <title>Transcriptome and methylome profiling reveals relics of genome dominance in the mesopolyploid Brassica oleracea.</title>
        <authorList>
            <person name="Parkin I.A."/>
            <person name="Koh C."/>
            <person name="Tang H."/>
            <person name="Robinson S.J."/>
            <person name="Kagale S."/>
            <person name="Clarke W.E."/>
            <person name="Town C.D."/>
            <person name="Nixon J."/>
            <person name="Krishnakumar V."/>
            <person name="Bidwell S.L."/>
            <person name="Denoeud F."/>
            <person name="Belcram H."/>
            <person name="Links M.G."/>
            <person name="Just J."/>
            <person name="Clarke C."/>
            <person name="Bender T."/>
            <person name="Huebert T."/>
            <person name="Mason A.S."/>
            <person name="Pires J.C."/>
            <person name="Barker G."/>
            <person name="Moore J."/>
            <person name="Walley P.G."/>
            <person name="Manoli S."/>
            <person name="Batley J."/>
            <person name="Edwards D."/>
            <person name="Nelson M.N."/>
            <person name="Wang X."/>
            <person name="Paterson A.H."/>
            <person name="King G."/>
            <person name="Bancroft I."/>
            <person name="Chalhoub B."/>
            <person name="Sharpe A.G."/>
        </authorList>
    </citation>
    <scope>NUCLEOTIDE SEQUENCE</scope>
    <source>
        <strain evidence="3 4">cv. TO1000</strain>
    </source>
</reference>